<feature type="compositionally biased region" description="Basic and acidic residues" evidence="11">
    <location>
        <begin position="298"/>
        <end position="313"/>
    </location>
</feature>
<dbReference type="PRINTS" id="PR01374">
    <property type="entry name" value="TONBPROTEIN"/>
</dbReference>
<evidence type="ECO:0000256" key="3">
    <source>
        <dbReference type="ARBA" id="ARBA00022448"/>
    </source>
</evidence>
<dbReference type="PANTHER" id="PTHR33446:SF2">
    <property type="entry name" value="PROTEIN TONB"/>
    <property type="match status" value="1"/>
</dbReference>
<proteinExistence type="inferred from homology"/>
<keyword evidence="5 10" id="KW-0997">Cell inner membrane</keyword>
<dbReference type="GO" id="GO:0055085">
    <property type="term" value="P:transmembrane transport"/>
    <property type="evidence" value="ECO:0007669"/>
    <property type="project" value="InterPro"/>
</dbReference>
<dbReference type="EMBL" id="FNAG01000005">
    <property type="protein sequence ID" value="SDD65651.1"/>
    <property type="molecule type" value="Genomic_DNA"/>
</dbReference>
<evidence type="ECO:0000256" key="4">
    <source>
        <dbReference type="ARBA" id="ARBA00022475"/>
    </source>
</evidence>
<evidence type="ECO:0000256" key="11">
    <source>
        <dbReference type="SAM" id="MobiDB-lite"/>
    </source>
</evidence>
<evidence type="ECO:0000256" key="1">
    <source>
        <dbReference type="ARBA" id="ARBA00004383"/>
    </source>
</evidence>
<reference evidence="14 15" key="1">
    <citation type="submission" date="2016-10" db="EMBL/GenBank/DDBJ databases">
        <authorList>
            <person name="de Groot N.N."/>
        </authorList>
    </citation>
    <scope>NUCLEOTIDE SEQUENCE [LARGE SCALE GENOMIC DNA]</scope>
    <source>
        <strain evidence="14 15">DSM 16957</strain>
    </source>
</reference>
<feature type="compositionally biased region" description="Pro residues" evidence="11">
    <location>
        <begin position="177"/>
        <end position="189"/>
    </location>
</feature>
<evidence type="ECO:0000256" key="7">
    <source>
        <dbReference type="ARBA" id="ARBA00022927"/>
    </source>
</evidence>
<keyword evidence="9" id="KW-0472">Membrane</keyword>
<dbReference type="GO" id="GO:0015031">
    <property type="term" value="P:protein transport"/>
    <property type="evidence" value="ECO:0007669"/>
    <property type="project" value="UniProtKB-UniRule"/>
</dbReference>
<gene>
    <name evidence="14" type="ORF">SAMN04488509_10516</name>
</gene>
<evidence type="ECO:0000256" key="6">
    <source>
        <dbReference type="ARBA" id="ARBA00022692"/>
    </source>
</evidence>
<feature type="region of interest" description="Disordered" evidence="11">
    <location>
        <begin position="297"/>
        <end position="319"/>
    </location>
</feature>
<dbReference type="GO" id="GO:0015891">
    <property type="term" value="P:siderophore transport"/>
    <property type="evidence" value="ECO:0007669"/>
    <property type="project" value="InterPro"/>
</dbReference>
<dbReference type="NCBIfam" id="TIGR01352">
    <property type="entry name" value="tonB_Cterm"/>
    <property type="match status" value="1"/>
</dbReference>
<dbReference type="PROSITE" id="PS51257">
    <property type="entry name" value="PROKAR_LIPOPROTEIN"/>
    <property type="match status" value="1"/>
</dbReference>
<feature type="signal peptide" evidence="12">
    <location>
        <begin position="1"/>
        <end position="20"/>
    </location>
</feature>
<feature type="region of interest" description="Disordered" evidence="11">
    <location>
        <begin position="163"/>
        <end position="243"/>
    </location>
</feature>
<dbReference type="STRING" id="265719.SAMN04488509_10516"/>
<protein>
    <recommendedName>
        <fullName evidence="10">Protein TonB</fullName>
    </recommendedName>
</protein>
<feature type="domain" description="TonB C-terminal" evidence="13">
    <location>
        <begin position="233"/>
        <end position="319"/>
    </location>
</feature>
<feature type="chain" id="PRO_5011580034" description="Protein TonB" evidence="12">
    <location>
        <begin position="21"/>
        <end position="319"/>
    </location>
</feature>
<keyword evidence="12" id="KW-0732">Signal</keyword>
<evidence type="ECO:0000256" key="12">
    <source>
        <dbReference type="SAM" id="SignalP"/>
    </source>
</evidence>
<keyword evidence="7 10" id="KW-0653">Protein transport</keyword>
<keyword evidence="15" id="KW-1185">Reference proteome</keyword>
<dbReference type="GO" id="GO:0031992">
    <property type="term" value="F:energy transducer activity"/>
    <property type="evidence" value="ECO:0007669"/>
    <property type="project" value="InterPro"/>
</dbReference>
<dbReference type="Pfam" id="PF03544">
    <property type="entry name" value="TonB_C"/>
    <property type="match status" value="1"/>
</dbReference>
<dbReference type="Proteomes" id="UP000199603">
    <property type="component" value="Unassembled WGS sequence"/>
</dbReference>
<keyword evidence="10" id="KW-0735">Signal-anchor</keyword>
<feature type="compositionally biased region" description="Pro residues" evidence="11">
    <location>
        <begin position="196"/>
        <end position="220"/>
    </location>
</feature>
<dbReference type="SUPFAM" id="SSF74653">
    <property type="entry name" value="TolA/TonB C-terminal domain"/>
    <property type="match status" value="1"/>
</dbReference>
<comment type="similarity">
    <text evidence="2 10">Belongs to the TonB family.</text>
</comment>
<dbReference type="PROSITE" id="PS52015">
    <property type="entry name" value="TONB_CTD"/>
    <property type="match status" value="1"/>
</dbReference>
<dbReference type="AlphaFoldDB" id="A0A1G6WIK8"/>
<sequence>MGKFRLRGCPVSMLAAALLAACGGSETPPADPGTAATPAPAAQPVAAEAAPAPAPILVEGAGSIEVAETALREQRLFTPAGDNAFELFLLAMDRDPASQRVKDALTDLFPYAVLHVEQRTAARDADEARRVLGLMARAQPDAPALERLERGVEALERRLAAEAAQQQAAAARASAPAPAPTPAPQPAPAPVETAPATPPPAAAVPAPAPEPEPEPTPTPTPATAAAPVAQAPAPARPPRVLRQPSLRYPDQAMRQGIEGSVTLDFQINADGSVSDVRVIQATPQGVFEREAMSVVRRTRFEPPPEPTRARRTIEFSLGN</sequence>
<dbReference type="InterPro" id="IPR051045">
    <property type="entry name" value="TonB-dependent_transducer"/>
</dbReference>
<dbReference type="PANTHER" id="PTHR33446">
    <property type="entry name" value="PROTEIN TONB-RELATED"/>
    <property type="match status" value="1"/>
</dbReference>
<evidence type="ECO:0000259" key="13">
    <source>
        <dbReference type="PROSITE" id="PS52015"/>
    </source>
</evidence>
<keyword evidence="6" id="KW-0812">Transmembrane</keyword>
<evidence type="ECO:0000256" key="9">
    <source>
        <dbReference type="ARBA" id="ARBA00023136"/>
    </source>
</evidence>
<dbReference type="InterPro" id="IPR006260">
    <property type="entry name" value="TonB/TolA_C"/>
</dbReference>
<feature type="compositionally biased region" description="Low complexity" evidence="11">
    <location>
        <begin position="163"/>
        <end position="176"/>
    </location>
</feature>
<evidence type="ECO:0000256" key="2">
    <source>
        <dbReference type="ARBA" id="ARBA00006555"/>
    </source>
</evidence>
<keyword evidence="3 10" id="KW-0813">Transport</keyword>
<evidence type="ECO:0000313" key="14">
    <source>
        <dbReference type="EMBL" id="SDD65651.1"/>
    </source>
</evidence>
<organism evidence="14 15">
    <name type="scientific">Aquimonas voraii</name>
    <dbReference type="NCBI Taxonomy" id="265719"/>
    <lineage>
        <taxon>Bacteria</taxon>
        <taxon>Pseudomonadati</taxon>
        <taxon>Pseudomonadota</taxon>
        <taxon>Gammaproteobacteria</taxon>
        <taxon>Lysobacterales</taxon>
        <taxon>Lysobacteraceae</taxon>
        <taxon>Aquimonas</taxon>
    </lineage>
</organism>
<evidence type="ECO:0000313" key="15">
    <source>
        <dbReference type="Proteomes" id="UP000199603"/>
    </source>
</evidence>
<name>A0A1G6WIK8_9GAMM</name>
<comment type="subcellular location">
    <subcellularLocation>
        <location evidence="1 10">Cell inner membrane</location>
        <topology evidence="1 10">Single-pass membrane protein</topology>
        <orientation evidence="1 10">Periplasmic side</orientation>
    </subcellularLocation>
</comment>
<dbReference type="GO" id="GO:0098797">
    <property type="term" value="C:plasma membrane protein complex"/>
    <property type="evidence" value="ECO:0007669"/>
    <property type="project" value="TreeGrafter"/>
</dbReference>
<keyword evidence="8" id="KW-1133">Transmembrane helix</keyword>
<keyword evidence="4 10" id="KW-1003">Cell membrane</keyword>
<evidence type="ECO:0000256" key="10">
    <source>
        <dbReference type="RuleBase" id="RU362123"/>
    </source>
</evidence>
<dbReference type="Gene3D" id="3.30.2420.10">
    <property type="entry name" value="TonB"/>
    <property type="match status" value="1"/>
</dbReference>
<accession>A0A1G6WIK8</accession>
<dbReference type="GO" id="GO:0030288">
    <property type="term" value="C:outer membrane-bounded periplasmic space"/>
    <property type="evidence" value="ECO:0007669"/>
    <property type="project" value="InterPro"/>
</dbReference>
<dbReference type="InterPro" id="IPR037682">
    <property type="entry name" value="TonB_C"/>
</dbReference>
<dbReference type="InterPro" id="IPR003538">
    <property type="entry name" value="TonB"/>
</dbReference>
<comment type="function">
    <text evidence="10">Interacts with outer membrane receptor proteins that carry out high-affinity binding and energy dependent uptake into the periplasmic space of specific substrates. It could act to transduce energy from the cytoplasmic membrane to specific energy-requiring processes in the outer membrane, resulting in the release into the periplasm of ligands bound by these outer membrane proteins.</text>
</comment>
<evidence type="ECO:0000256" key="8">
    <source>
        <dbReference type="ARBA" id="ARBA00022989"/>
    </source>
</evidence>
<feature type="compositionally biased region" description="Low complexity" evidence="11">
    <location>
        <begin position="221"/>
        <end position="243"/>
    </location>
</feature>
<evidence type="ECO:0000256" key="5">
    <source>
        <dbReference type="ARBA" id="ARBA00022519"/>
    </source>
</evidence>